<dbReference type="OrthoDB" id="5990676at2759"/>
<keyword evidence="5" id="KW-1185">Reference proteome</keyword>
<dbReference type="GO" id="GO:0043236">
    <property type="term" value="F:laminin binding"/>
    <property type="evidence" value="ECO:0007669"/>
    <property type="project" value="TreeGrafter"/>
</dbReference>
<dbReference type="InterPro" id="IPR008465">
    <property type="entry name" value="DAG1_C"/>
</dbReference>
<evidence type="ECO:0000313" key="5">
    <source>
        <dbReference type="Proteomes" id="UP000659654"/>
    </source>
</evidence>
<comment type="caution">
    <text evidence="4">The sequence shown here is derived from an EMBL/GenBank/DDBJ whole genome shotgun (WGS) entry which is preliminary data.</text>
</comment>
<feature type="domain" description="Peptidase S72" evidence="3">
    <location>
        <begin position="437"/>
        <end position="547"/>
    </location>
</feature>
<dbReference type="Proteomes" id="UP000582659">
    <property type="component" value="Unassembled WGS sequence"/>
</dbReference>
<dbReference type="Pfam" id="PF05454">
    <property type="entry name" value="DAG1"/>
    <property type="match status" value="1"/>
</dbReference>
<dbReference type="GO" id="GO:0042383">
    <property type="term" value="C:sarcolemma"/>
    <property type="evidence" value="ECO:0007669"/>
    <property type="project" value="TreeGrafter"/>
</dbReference>
<organism evidence="4 5">
    <name type="scientific">Bursaphelenchus xylophilus</name>
    <name type="common">Pinewood nematode worm</name>
    <name type="synonym">Aphelenchoides xylophilus</name>
    <dbReference type="NCBI Taxonomy" id="6326"/>
    <lineage>
        <taxon>Eukaryota</taxon>
        <taxon>Metazoa</taxon>
        <taxon>Ecdysozoa</taxon>
        <taxon>Nematoda</taxon>
        <taxon>Chromadorea</taxon>
        <taxon>Rhabditida</taxon>
        <taxon>Tylenchina</taxon>
        <taxon>Tylenchomorpha</taxon>
        <taxon>Aphelenchoidea</taxon>
        <taxon>Aphelenchoididae</taxon>
        <taxon>Bursaphelenchus</taxon>
    </lineage>
</organism>
<feature type="transmembrane region" description="Helical" evidence="2">
    <location>
        <begin position="54"/>
        <end position="75"/>
    </location>
</feature>
<dbReference type="EMBL" id="CAJFCV020000004">
    <property type="protein sequence ID" value="CAG9116019.1"/>
    <property type="molecule type" value="Genomic_DNA"/>
</dbReference>
<dbReference type="InterPro" id="IPR030398">
    <property type="entry name" value="SEA_DG_dom"/>
</dbReference>
<keyword evidence="2" id="KW-0472">Membrane</keyword>
<dbReference type="GO" id="GO:0021675">
    <property type="term" value="P:nerve development"/>
    <property type="evidence" value="ECO:0007669"/>
    <property type="project" value="TreeGrafter"/>
</dbReference>
<dbReference type="GO" id="GO:0005509">
    <property type="term" value="F:calcium ion binding"/>
    <property type="evidence" value="ECO:0007669"/>
    <property type="project" value="InterPro"/>
</dbReference>
<keyword evidence="2" id="KW-0812">Transmembrane</keyword>
<sequence>MQLRRLFSHSHPSKSPTRSLQRPLLSRFLQLFFSAPSPLPVFHDCCVPRLKRSLTVTSIIIVALILCCGSLNLYGTSVSGAKTHSKRGFEERKPRISLGGTWSADMRLWIPFLLLFAGCKAQVIDVAVGQLFTVRLEGSDSIPSDGLPGWMSFDPSQSTLYGVPKWNRLENVTLRTSQGKSIDVNTYIELDQCKETESYIFLELYQDKPYENYKIEDLRELIKNYAERFDLEETQVRAYRADEITRYRKVQEYLINLGTDYIQRENLLVLWANIYCGTSEQAAEEQPEIMEKATLIESEGDHVQLGQARVKKDDLLALQTATPAPIARTTRMAKDNPPTRYNNIDKFECQRGKLCQKWLSPNTFIDSEDGYLPNLRSKVVSDDDSTNFLTVVHDKDRVALEGVPLSTGIFSFRLEVRDSADQMAAAAFNVEVKDEPEPNHAFELLLDTRYKKFKDEPKLLVKFGEKLVERIGGTREQVMINSVEEQGSNTVIRWSNSSLSRTTCEEKVVNATKVKMTGRGKSGIREFVKHMGADFAVRDVTIKLQGNCGPQTVTPQIIRVRASTIATPLDEEVGISNLVLLILIVVAIALLLVILFVVFCCIKRKQTPKKSQEYTTKGTPIVFPDDVRPDDDTNGSTAAVTTPMLVSHEHPPLNPNTTTLHENPIYKPPSEVGTPTRSAIGQRLPPPYVAS</sequence>
<feature type="transmembrane region" description="Helical" evidence="2">
    <location>
        <begin position="578"/>
        <end position="602"/>
    </location>
</feature>
<evidence type="ECO:0000259" key="3">
    <source>
        <dbReference type="PROSITE" id="PS51699"/>
    </source>
</evidence>
<proteinExistence type="predicted"/>
<dbReference type="GO" id="GO:0016011">
    <property type="term" value="C:dystroglycan complex"/>
    <property type="evidence" value="ECO:0007669"/>
    <property type="project" value="TreeGrafter"/>
</dbReference>
<evidence type="ECO:0000313" key="4">
    <source>
        <dbReference type="EMBL" id="CAD5226618.1"/>
    </source>
</evidence>
<protein>
    <submittedName>
        <fullName evidence="4">(pine wood nematode) hypothetical protein</fullName>
    </submittedName>
</protein>
<evidence type="ECO:0000256" key="2">
    <source>
        <dbReference type="SAM" id="Phobius"/>
    </source>
</evidence>
<dbReference type="GO" id="GO:0002009">
    <property type="term" value="P:morphogenesis of an epithelium"/>
    <property type="evidence" value="ECO:0007669"/>
    <property type="project" value="TreeGrafter"/>
</dbReference>
<dbReference type="PROSITE" id="PS51699">
    <property type="entry name" value="SEA_DG"/>
    <property type="match status" value="1"/>
</dbReference>
<dbReference type="AlphaFoldDB" id="A0A7I8WTA0"/>
<reference evidence="4" key="1">
    <citation type="submission" date="2020-09" db="EMBL/GenBank/DDBJ databases">
        <authorList>
            <person name="Kikuchi T."/>
        </authorList>
    </citation>
    <scope>NUCLEOTIDE SEQUENCE</scope>
    <source>
        <strain evidence="4">Ka4C1</strain>
    </source>
</reference>
<gene>
    <name evidence="4" type="ORF">BXYJ_LOCUS9163</name>
</gene>
<name>A0A7I8WTA0_BURXY</name>
<dbReference type="Proteomes" id="UP000659654">
    <property type="component" value="Unassembled WGS sequence"/>
</dbReference>
<keyword evidence="2" id="KW-1133">Transmembrane helix</keyword>
<dbReference type="EMBL" id="CAJFDI010000004">
    <property type="protein sequence ID" value="CAD5226618.1"/>
    <property type="molecule type" value="Genomic_DNA"/>
</dbReference>
<accession>A0A7I8WTA0</accession>
<dbReference type="GO" id="GO:0007411">
    <property type="term" value="P:axon guidance"/>
    <property type="evidence" value="ECO:0007669"/>
    <property type="project" value="TreeGrafter"/>
</dbReference>
<feature type="region of interest" description="Disordered" evidence="1">
    <location>
        <begin position="643"/>
        <end position="691"/>
    </location>
</feature>
<dbReference type="InterPro" id="IPR015919">
    <property type="entry name" value="Cadherin-like_sf"/>
</dbReference>
<dbReference type="SUPFAM" id="SSF49313">
    <property type="entry name" value="Cadherin-like"/>
    <property type="match status" value="1"/>
</dbReference>
<evidence type="ECO:0000256" key="1">
    <source>
        <dbReference type="SAM" id="MobiDB-lite"/>
    </source>
</evidence>
<dbReference type="PANTHER" id="PTHR21559">
    <property type="entry name" value="DYSTROGLYCAN-RELATED"/>
    <property type="match status" value="1"/>
</dbReference>
<dbReference type="PANTHER" id="PTHR21559:SF21">
    <property type="entry name" value="DYSTROGLYCAN 1"/>
    <property type="match status" value="1"/>
</dbReference>